<dbReference type="EMBL" id="QXML01000007">
    <property type="protein sequence ID" value="RIW14096.1"/>
    <property type="molecule type" value="Genomic_DNA"/>
</dbReference>
<evidence type="ECO:0000313" key="2">
    <source>
        <dbReference type="Proteomes" id="UP000283522"/>
    </source>
</evidence>
<keyword evidence="2" id="KW-1185">Reference proteome</keyword>
<evidence type="ECO:0008006" key="3">
    <source>
        <dbReference type="Google" id="ProtNLM"/>
    </source>
</evidence>
<dbReference type="AlphaFoldDB" id="A0A418PPU2"/>
<dbReference type="Proteomes" id="UP000283522">
    <property type="component" value="Unassembled WGS sequence"/>
</dbReference>
<proteinExistence type="predicted"/>
<protein>
    <recommendedName>
        <fullName evidence="3">Lipoprotein</fullName>
    </recommendedName>
</protein>
<dbReference type="RefSeq" id="WP_119478639.1">
    <property type="nucleotide sequence ID" value="NZ_QXML01000007.1"/>
</dbReference>
<organism evidence="1 2">
    <name type="scientific">Algoriphagus lacus</name>
    <dbReference type="NCBI Taxonomy" id="2056311"/>
    <lineage>
        <taxon>Bacteria</taxon>
        <taxon>Pseudomonadati</taxon>
        <taxon>Bacteroidota</taxon>
        <taxon>Cytophagia</taxon>
        <taxon>Cytophagales</taxon>
        <taxon>Cyclobacteriaceae</taxon>
        <taxon>Algoriphagus</taxon>
    </lineage>
</organism>
<reference evidence="1 2" key="1">
    <citation type="submission" date="2018-09" db="EMBL/GenBank/DDBJ databases">
        <authorList>
            <person name="Wang X."/>
            <person name="Du Z."/>
        </authorList>
    </citation>
    <scope>NUCLEOTIDE SEQUENCE [LARGE SCALE GENOMIC DNA]</scope>
    <source>
        <strain evidence="1 2">N3</strain>
    </source>
</reference>
<accession>A0A418PPU2</accession>
<sequence>MKKYTLLFMYSAFLFSCTENEDPTLCGVDNPVENLAWIKETIEESQSNSLSQYSYLIQGSYKGETVFSWGSCCPFCNSIVLVADCQGKVIEDASISEVKNQKIIWKPENSVCTFD</sequence>
<gene>
    <name evidence="1" type="ORF">D0X99_14945</name>
</gene>
<dbReference type="PROSITE" id="PS51257">
    <property type="entry name" value="PROKAR_LIPOPROTEIN"/>
    <property type="match status" value="1"/>
</dbReference>
<name>A0A418PPU2_9BACT</name>
<dbReference type="OrthoDB" id="1098690at2"/>
<comment type="caution">
    <text evidence="1">The sequence shown here is derived from an EMBL/GenBank/DDBJ whole genome shotgun (WGS) entry which is preliminary data.</text>
</comment>
<evidence type="ECO:0000313" key="1">
    <source>
        <dbReference type="EMBL" id="RIW14096.1"/>
    </source>
</evidence>